<dbReference type="Proteomes" id="UP000694005">
    <property type="component" value="Chromosome A09"/>
</dbReference>
<evidence type="ECO:0000259" key="2">
    <source>
        <dbReference type="PROSITE" id="PS50144"/>
    </source>
</evidence>
<dbReference type="PROSITE" id="PS50144">
    <property type="entry name" value="MATH"/>
    <property type="match status" value="1"/>
</dbReference>
<dbReference type="EMBL" id="LS974625">
    <property type="protein sequence ID" value="CAG7867622.1"/>
    <property type="molecule type" value="Genomic_DNA"/>
</dbReference>
<feature type="domain" description="MATH" evidence="2">
    <location>
        <begin position="21"/>
        <end position="146"/>
    </location>
</feature>
<name>A0A3P5YAP4_BRACM</name>
<dbReference type="PANTHER" id="PTHR46236">
    <property type="entry name" value="TRAF-LIKE SUPERFAMILY PROTEIN"/>
    <property type="match status" value="1"/>
</dbReference>
<gene>
    <name evidence="4" type="ORF">BRAA09T42157Z</name>
    <name evidence="3" type="ORF">BRAPAZ1V2_A09P80890.2</name>
</gene>
<evidence type="ECO:0000313" key="4">
    <source>
        <dbReference type="EMBL" id="VDC64546.1"/>
    </source>
</evidence>
<dbReference type="PANTHER" id="PTHR46236:SF16">
    <property type="entry name" value="MATH DOMAIN-CONTAINING PROTEIN"/>
    <property type="match status" value="1"/>
</dbReference>
<proteinExistence type="predicted"/>
<sequence>FIVHQFYFIFWSKVHQHLQMEHTLSWVIENFSEKNDVIRTADFSISGCEWCVCVHPKGTAGSDHLCLYLHVVNTDSLSLGWKRRASYCFVLLNQSGKELFRSAEDSRCTLFCSEILSWGYNKTLPLSKLQEKGFLKKNKLTIKIYIKVLEVVHQGKSTENEMLDYRGFQIPASQIVLLNKNVPYDPNHSVDFEPENQAVKTKYRNLLRIVETLSKPPQSLSLAQLCKAQSEVNTLEEAGFKLDWLNSKIEELSLECKKEPLSDGSRVRQLEDRVNNVELTLWDLKVELDKEKVKSAAAAASAATAAAAASAAAAAAASSAAAAAKVSSFPFIDFIIKRFFLSCFSFSKY</sequence>
<keyword evidence="1" id="KW-0175">Coiled coil</keyword>
<dbReference type="InterPro" id="IPR050804">
    <property type="entry name" value="MCC"/>
</dbReference>
<dbReference type="CDD" id="cd00121">
    <property type="entry name" value="MATH"/>
    <property type="match status" value="1"/>
</dbReference>
<dbReference type="Pfam" id="PF22486">
    <property type="entry name" value="MATH_2"/>
    <property type="match status" value="1"/>
</dbReference>
<protein>
    <recommendedName>
        <fullName evidence="2">MATH domain-containing protein</fullName>
    </recommendedName>
</protein>
<organism evidence="4">
    <name type="scientific">Brassica campestris</name>
    <name type="common">Field mustard</name>
    <dbReference type="NCBI Taxonomy" id="3711"/>
    <lineage>
        <taxon>Eukaryota</taxon>
        <taxon>Viridiplantae</taxon>
        <taxon>Streptophyta</taxon>
        <taxon>Embryophyta</taxon>
        <taxon>Tracheophyta</taxon>
        <taxon>Spermatophyta</taxon>
        <taxon>Magnoliopsida</taxon>
        <taxon>eudicotyledons</taxon>
        <taxon>Gunneridae</taxon>
        <taxon>Pentapetalae</taxon>
        <taxon>rosids</taxon>
        <taxon>malvids</taxon>
        <taxon>Brassicales</taxon>
        <taxon>Brassicaceae</taxon>
        <taxon>Brassiceae</taxon>
        <taxon>Brassica</taxon>
    </lineage>
</organism>
<dbReference type="InterPro" id="IPR008974">
    <property type="entry name" value="TRAF-like"/>
</dbReference>
<evidence type="ECO:0000313" key="3">
    <source>
        <dbReference type="EMBL" id="CAG7867622.1"/>
    </source>
</evidence>
<dbReference type="SMART" id="SM00061">
    <property type="entry name" value="MATH"/>
    <property type="match status" value="1"/>
</dbReference>
<dbReference type="EMBL" id="LR031568">
    <property type="protein sequence ID" value="VDC64546.1"/>
    <property type="molecule type" value="Genomic_DNA"/>
</dbReference>
<feature type="non-terminal residue" evidence="4">
    <location>
        <position position="1"/>
    </location>
</feature>
<reference evidence="4" key="1">
    <citation type="submission" date="2018-11" db="EMBL/GenBank/DDBJ databases">
        <authorList>
            <consortium name="Genoscope - CEA"/>
            <person name="William W."/>
        </authorList>
    </citation>
    <scope>NUCLEOTIDE SEQUENCE</scope>
</reference>
<dbReference type="Gramene" id="A09p80890.2_BraZ1">
    <property type="protein sequence ID" value="A09p80890.2_BraZ1.CDS"/>
    <property type="gene ID" value="A09g80890.2_BraZ1"/>
</dbReference>
<dbReference type="Gene3D" id="2.60.210.10">
    <property type="entry name" value="Apoptosis, Tumor Necrosis Factor Receptor Associated Protein 2, Chain A"/>
    <property type="match status" value="1"/>
</dbReference>
<evidence type="ECO:0000256" key="1">
    <source>
        <dbReference type="ARBA" id="ARBA00023054"/>
    </source>
</evidence>
<dbReference type="SUPFAM" id="SSF49599">
    <property type="entry name" value="TRAF domain-like"/>
    <property type="match status" value="1"/>
</dbReference>
<dbReference type="AlphaFoldDB" id="A0A3P5YAP4"/>
<dbReference type="InterPro" id="IPR002083">
    <property type="entry name" value="MATH/TRAF_dom"/>
</dbReference>
<accession>A0A3P5YAP4</accession>